<evidence type="ECO:0000259" key="1">
    <source>
        <dbReference type="Pfam" id="PF12973"/>
    </source>
</evidence>
<dbReference type="InterPro" id="IPR011051">
    <property type="entry name" value="RmlC_Cupin_sf"/>
</dbReference>
<evidence type="ECO:0000313" key="3">
    <source>
        <dbReference type="Proteomes" id="UP000298180"/>
    </source>
</evidence>
<feature type="domain" description="ChrR-like cupin" evidence="1">
    <location>
        <begin position="22"/>
        <end position="106"/>
    </location>
</feature>
<proteinExistence type="predicted"/>
<dbReference type="SUPFAM" id="SSF51182">
    <property type="entry name" value="RmlC-like cupins"/>
    <property type="match status" value="1"/>
</dbReference>
<protein>
    <submittedName>
        <fullName evidence="2">Anti-sigma factor</fullName>
    </submittedName>
</protein>
<reference evidence="2 3" key="1">
    <citation type="submission" date="2019-03" db="EMBL/GenBank/DDBJ databases">
        <title>Ramlibacter henchirensis DSM 14656, whole genome shotgun sequence.</title>
        <authorList>
            <person name="Zhang X."/>
            <person name="Feng G."/>
            <person name="Zhu H."/>
        </authorList>
    </citation>
    <scope>NUCLEOTIDE SEQUENCE [LARGE SCALE GENOMIC DNA]</scope>
    <source>
        <strain evidence="2 3">DSM 14656</strain>
    </source>
</reference>
<organism evidence="2 3">
    <name type="scientific">Ramlibacter henchirensis</name>
    <dbReference type="NCBI Taxonomy" id="204072"/>
    <lineage>
        <taxon>Bacteria</taxon>
        <taxon>Pseudomonadati</taxon>
        <taxon>Pseudomonadota</taxon>
        <taxon>Betaproteobacteria</taxon>
        <taxon>Burkholderiales</taxon>
        <taxon>Comamonadaceae</taxon>
        <taxon>Ramlibacter</taxon>
    </lineage>
</organism>
<dbReference type="OrthoDB" id="8900280at2"/>
<evidence type="ECO:0000313" key="2">
    <source>
        <dbReference type="EMBL" id="TFZ06023.1"/>
    </source>
</evidence>
<dbReference type="InterPro" id="IPR025979">
    <property type="entry name" value="ChrR-like_cupin_dom"/>
</dbReference>
<dbReference type="Gene3D" id="2.60.120.10">
    <property type="entry name" value="Jelly Rolls"/>
    <property type="match status" value="1"/>
</dbReference>
<dbReference type="InterPro" id="IPR014710">
    <property type="entry name" value="RmlC-like_jellyroll"/>
</dbReference>
<dbReference type="RefSeq" id="WP_135262109.1">
    <property type="nucleotide sequence ID" value="NZ_SMLM01000001.1"/>
</dbReference>
<name>A0A4Z0C3B3_9BURK</name>
<comment type="caution">
    <text evidence="2">The sequence shown here is derived from an EMBL/GenBank/DDBJ whole genome shotgun (WGS) entry which is preliminary data.</text>
</comment>
<keyword evidence="3" id="KW-1185">Reference proteome</keyword>
<gene>
    <name evidence="2" type="ORF">EZ313_05075</name>
</gene>
<dbReference type="Proteomes" id="UP000298180">
    <property type="component" value="Unassembled WGS sequence"/>
</dbReference>
<dbReference type="AlphaFoldDB" id="A0A4Z0C3B3"/>
<accession>A0A4Z0C3B3</accession>
<dbReference type="Pfam" id="PF12973">
    <property type="entry name" value="Cupin_7"/>
    <property type="match status" value="1"/>
</dbReference>
<sequence length="266" mass="28069">MSSSAATALPSSHALAPGVYAYDMEALPWRETPRGTAREKAVRRDDEAGLFLGLLAFDPLSRSGVHQHLATATSYFLAGSLTDFQGTTGEGAVGINLAGAAHDAVSYPGALLVSRLEGPVIIPDGGLAIHPHAKADALRRANPETPPDLCVVLDQTLSVPTRFGGVARKALFDYAGTGDDRRLCNLNLWPQCPPLRVKHTAITDFFILAGDLLVDDKPVSGPAFVLIEPGAEVTLASRFGCSLLAWAEGPAHCVESGAELYGFARR</sequence>
<dbReference type="EMBL" id="SMLM01000001">
    <property type="protein sequence ID" value="TFZ06023.1"/>
    <property type="molecule type" value="Genomic_DNA"/>
</dbReference>